<accession>A0A4V6PKA9</accession>
<feature type="domain" description="HTH iclR-type" evidence="4">
    <location>
        <begin position="19"/>
        <end position="81"/>
    </location>
</feature>
<proteinExistence type="predicted"/>
<comment type="caution">
    <text evidence="6">The sequence shown here is derived from an EMBL/GenBank/DDBJ whole genome shotgun (WGS) entry which is preliminary data.</text>
</comment>
<dbReference type="GO" id="GO:0045892">
    <property type="term" value="P:negative regulation of DNA-templated transcription"/>
    <property type="evidence" value="ECO:0007669"/>
    <property type="project" value="TreeGrafter"/>
</dbReference>
<dbReference type="GO" id="GO:0003677">
    <property type="term" value="F:DNA binding"/>
    <property type="evidence" value="ECO:0007669"/>
    <property type="project" value="UniProtKB-KW"/>
</dbReference>
<evidence type="ECO:0008006" key="8">
    <source>
        <dbReference type="Google" id="ProtNLM"/>
    </source>
</evidence>
<dbReference type="InterPro" id="IPR029016">
    <property type="entry name" value="GAF-like_dom_sf"/>
</dbReference>
<dbReference type="PANTHER" id="PTHR30136:SF35">
    <property type="entry name" value="HTH-TYPE TRANSCRIPTIONAL REGULATOR RV1719"/>
    <property type="match status" value="1"/>
</dbReference>
<dbReference type="InterPro" id="IPR050707">
    <property type="entry name" value="HTH_MetabolicPath_Reg"/>
</dbReference>
<evidence type="ECO:0000256" key="2">
    <source>
        <dbReference type="ARBA" id="ARBA00023125"/>
    </source>
</evidence>
<evidence type="ECO:0000256" key="3">
    <source>
        <dbReference type="ARBA" id="ARBA00023163"/>
    </source>
</evidence>
<evidence type="ECO:0000259" key="5">
    <source>
        <dbReference type="PROSITE" id="PS51078"/>
    </source>
</evidence>
<dbReference type="AlphaFoldDB" id="A0A4V6PKA9"/>
<reference evidence="6 7" key="1">
    <citation type="journal article" date="2016" name="J. Microbiol.">
        <title>Dankookia rubra gen. nov., sp. nov., an alphaproteobacterium isolated from sediment of a shallow stream.</title>
        <authorList>
            <person name="Kim W.H."/>
            <person name="Kim D.H."/>
            <person name="Kang K."/>
            <person name="Ahn T.Y."/>
        </authorList>
    </citation>
    <scope>NUCLEOTIDE SEQUENCE [LARGE SCALE GENOMIC DNA]</scope>
    <source>
        <strain evidence="6 7">JCM30602</strain>
    </source>
</reference>
<dbReference type="InterPro" id="IPR014757">
    <property type="entry name" value="Tscrpt_reg_IclR_C"/>
</dbReference>
<keyword evidence="3" id="KW-0804">Transcription</keyword>
<dbReference type="PANTHER" id="PTHR30136">
    <property type="entry name" value="HELIX-TURN-HELIX TRANSCRIPTIONAL REGULATOR, ICLR FAMILY"/>
    <property type="match status" value="1"/>
</dbReference>
<keyword evidence="1" id="KW-0805">Transcription regulation</keyword>
<dbReference type="OrthoDB" id="1634354at2"/>
<protein>
    <recommendedName>
        <fullName evidence="8">IclR family transcriptional regulator</fullName>
    </recommendedName>
</protein>
<dbReference type="GO" id="GO:0003700">
    <property type="term" value="F:DNA-binding transcription factor activity"/>
    <property type="evidence" value="ECO:0007669"/>
    <property type="project" value="TreeGrafter"/>
</dbReference>
<dbReference type="Proteomes" id="UP000295096">
    <property type="component" value="Unassembled WGS sequence"/>
</dbReference>
<dbReference type="PROSITE" id="PS51078">
    <property type="entry name" value="ICLR_ED"/>
    <property type="match status" value="1"/>
</dbReference>
<evidence type="ECO:0000256" key="1">
    <source>
        <dbReference type="ARBA" id="ARBA00023015"/>
    </source>
</evidence>
<evidence type="ECO:0000313" key="6">
    <source>
        <dbReference type="EMBL" id="TDH60085.1"/>
    </source>
</evidence>
<dbReference type="SUPFAM" id="SSF46785">
    <property type="entry name" value="Winged helix' DNA-binding domain"/>
    <property type="match status" value="1"/>
</dbReference>
<name>A0A4V6PKA9_9PROT</name>
<sequence>MPLDGSRVRPAFPGRNPMVKSATRVLEILEFFDYERGPTTARKLAQALGYPQSSTAALLHSLVASGHLRHDARARTYLPSLRVAMLGSGWLAPRLCGEGSLPELVRDVAERSGLATGLLIRNAHHAESILSVPPAHSRLPRLPSRCRQDLVAPGPARALLSRCSEAELRQLLHRRNAEAGASGQVVLKVQDLLPCIAMLRRQGWLAAVDFAAPDLLQLAVPLHGAWASETLALVVALEASSRPGDVAEVARLVLERRAVRIPAALAPPFARHLGLQSWHTNERYQAEG</sequence>
<dbReference type="EMBL" id="SMSJ01000045">
    <property type="protein sequence ID" value="TDH60085.1"/>
    <property type="molecule type" value="Genomic_DNA"/>
</dbReference>
<dbReference type="InterPro" id="IPR005471">
    <property type="entry name" value="Tscrpt_reg_IclR_N"/>
</dbReference>
<dbReference type="Gene3D" id="1.10.10.10">
    <property type="entry name" value="Winged helix-like DNA-binding domain superfamily/Winged helix DNA-binding domain"/>
    <property type="match status" value="1"/>
</dbReference>
<dbReference type="Gene3D" id="3.30.450.40">
    <property type="match status" value="1"/>
</dbReference>
<dbReference type="InterPro" id="IPR036388">
    <property type="entry name" value="WH-like_DNA-bd_sf"/>
</dbReference>
<feature type="domain" description="IclR-ED" evidence="5">
    <location>
        <begin position="82"/>
        <end position="275"/>
    </location>
</feature>
<evidence type="ECO:0000313" key="7">
    <source>
        <dbReference type="Proteomes" id="UP000295096"/>
    </source>
</evidence>
<evidence type="ECO:0000259" key="4">
    <source>
        <dbReference type="PROSITE" id="PS51077"/>
    </source>
</evidence>
<dbReference type="InterPro" id="IPR036390">
    <property type="entry name" value="WH_DNA-bd_sf"/>
</dbReference>
<dbReference type="RefSeq" id="WP_133291103.1">
    <property type="nucleotide sequence ID" value="NZ_SMSJ01000045.1"/>
</dbReference>
<dbReference type="Pfam" id="PF09339">
    <property type="entry name" value="HTH_IclR"/>
    <property type="match status" value="1"/>
</dbReference>
<dbReference type="SUPFAM" id="SSF55781">
    <property type="entry name" value="GAF domain-like"/>
    <property type="match status" value="1"/>
</dbReference>
<gene>
    <name evidence="6" type="ORF">E2C06_23860</name>
</gene>
<organism evidence="6 7">
    <name type="scientific">Dankookia rubra</name>
    <dbReference type="NCBI Taxonomy" id="1442381"/>
    <lineage>
        <taxon>Bacteria</taxon>
        <taxon>Pseudomonadati</taxon>
        <taxon>Pseudomonadota</taxon>
        <taxon>Alphaproteobacteria</taxon>
        <taxon>Acetobacterales</taxon>
        <taxon>Roseomonadaceae</taxon>
        <taxon>Dankookia</taxon>
    </lineage>
</organism>
<keyword evidence="7" id="KW-1185">Reference proteome</keyword>
<dbReference type="PROSITE" id="PS51077">
    <property type="entry name" value="HTH_ICLR"/>
    <property type="match status" value="1"/>
</dbReference>
<keyword evidence="2" id="KW-0238">DNA-binding</keyword>